<accession>A0A0R1HGC5</accession>
<name>A0A0R1HGC5_9LACO</name>
<protein>
    <submittedName>
        <fullName evidence="5">Dehydrogenase</fullName>
    </submittedName>
</protein>
<dbReference type="STRING" id="1423719.FC66_GL000333"/>
<dbReference type="Pfam" id="PF22725">
    <property type="entry name" value="GFO_IDH_MocA_C3"/>
    <property type="match status" value="1"/>
</dbReference>
<dbReference type="Proteomes" id="UP000051450">
    <property type="component" value="Unassembled WGS sequence"/>
</dbReference>
<evidence type="ECO:0000259" key="4">
    <source>
        <dbReference type="Pfam" id="PF22725"/>
    </source>
</evidence>
<dbReference type="SUPFAM" id="SSF51735">
    <property type="entry name" value="NAD(P)-binding Rossmann-fold domains"/>
    <property type="match status" value="1"/>
</dbReference>
<evidence type="ECO:0000256" key="2">
    <source>
        <dbReference type="ARBA" id="ARBA00023002"/>
    </source>
</evidence>
<keyword evidence="6" id="KW-1185">Reference proteome</keyword>
<dbReference type="InterPro" id="IPR036291">
    <property type="entry name" value="NAD(P)-bd_dom_sf"/>
</dbReference>
<evidence type="ECO:0000313" key="5">
    <source>
        <dbReference type="EMBL" id="KRK45279.1"/>
    </source>
</evidence>
<keyword evidence="2" id="KW-0560">Oxidoreductase</keyword>
<dbReference type="PATRIC" id="fig|1423719.4.peg.337"/>
<evidence type="ECO:0000313" key="6">
    <source>
        <dbReference type="Proteomes" id="UP000051450"/>
    </source>
</evidence>
<dbReference type="Gene3D" id="3.30.360.10">
    <property type="entry name" value="Dihydrodipicolinate Reductase, domain 2"/>
    <property type="match status" value="1"/>
</dbReference>
<gene>
    <name evidence="5" type="ORF">FC66_GL000333</name>
</gene>
<dbReference type="RefSeq" id="WP_057974594.1">
    <property type="nucleotide sequence ID" value="NZ_AZDI01000010.1"/>
</dbReference>
<dbReference type="InterPro" id="IPR050984">
    <property type="entry name" value="Gfo/Idh/MocA_domain"/>
</dbReference>
<dbReference type="EMBL" id="AZDI01000010">
    <property type="protein sequence ID" value="KRK45279.1"/>
    <property type="molecule type" value="Genomic_DNA"/>
</dbReference>
<comment type="similarity">
    <text evidence="1">Belongs to the Gfo/Idh/MocA family.</text>
</comment>
<dbReference type="InterPro" id="IPR000683">
    <property type="entry name" value="Gfo/Idh/MocA-like_OxRdtase_N"/>
</dbReference>
<feature type="domain" description="Gfo/Idh/MocA-like oxidoreductase N-terminal" evidence="3">
    <location>
        <begin position="1"/>
        <end position="116"/>
    </location>
</feature>
<evidence type="ECO:0000259" key="3">
    <source>
        <dbReference type="Pfam" id="PF01408"/>
    </source>
</evidence>
<evidence type="ECO:0000256" key="1">
    <source>
        <dbReference type="ARBA" id="ARBA00010928"/>
    </source>
</evidence>
<dbReference type="GO" id="GO:0000166">
    <property type="term" value="F:nucleotide binding"/>
    <property type="evidence" value="ECO:0007669"/>
    <property type="project" value="InterPro"/>
</dbReference>
<sequence>MNFGIIGYGNIAKRFFNSIQHTENGRVTAIGSKSLTVNDQFKIENPGITVYDSYQAVLEDDTIDGVYIALPHMMHKEWSLKALALKIPVFCEKPAVLTTADMKEIELASVQNKTLFMEAFKTKFNAGMDHLKKDLDLIGPIQTLSANFCSNAIPEQKPTSYLLQKGQGGALNDIGTYPIGFVLDIVATPIRKINPTMEMHNGIDESFSATIYFENGVQAFIEGAINEAKERVAIISGQRGQITIPMYNRIEDYTITLTNGQKIDRHYFIAGDDMTLEIQAFIDLVEVGASESHRHSLQDTFDIIQVIEKIRQDK</sequence>
<feature type="domain" description="GFO/IDH/MocA-like oxidoreductase" evidence="4">
    <location>
        <begin position="138"/>
        <end position="242"/>
    </location>
</feature>
<dbReference type="Pfam" id="PF01408">
    <property type="entry name" value="GFO_IDH_MocA"/>
    <property type="match status" value="1"/>
</dbReference>
<dbReference type="SUPFAM" id="SSF55347">
    <property type="entry name" value="Glyceraldehyde-3-phosphate dehydrogenase-like, C-terminal domain"/>
    <property type="match status" value="1"/>
</dbReference>
<comment type="caution">
    <text evidence="5">The sequence shown here is derived from an EMBL/GenBank/DDBJ whole genome shotgun (WGS) entry which is preliminary data.</text>
</comment>
<dbReference type="InterPro" id="IPR055170">
    <property type="entry name" value="GFO_IDH_MocA-like_dom"/>
</dbReference>
<proteinExistence type="inferred from homology"/>
<dbReference type="AlphaFoldDB" id="A0A0R1HGC5"/>
<dbReference type="OrthoDB" id="9815825at2"/>
<dbReference type="Gene3D" id="3.40.50.720">
    <property type="entry name" value="NAD(P)-binding Rossmann-like Domain"/>
    <property type="match status" value="1"/>
</dbReference>
<organism evidence="5 6">
    <name type="scientific">Dellaglioa algida DSM 15638</name>
    <dbReference type="NCBI Taxonomy" id="1423719"/>
    <lineage>
        <taxon>Bacteria</taxon>
        <taxon>Bacillati</taxon>
        <taxon>Bacillota</taxon>
        <taxon>Bacilli</taxon>
        <taxon>Lactobacillales</taxon>
        <taxon>Lactobacillaceae</taxon>
        <taxon>Dellaglioa</taxon>
    </lineage>
</organism>
<dbReference type="PANTHER" id="PTHR22604">
    <property type="entry name" value="OXIDOREDUCTASES"/>
    <property type="match status" value="1"/>
</dbReference>
<dbReference type="PANTHER" id="PTHR22604:SF105">
    <property type="entry name" value="TRANS-1,2-DIHYDROBENZENE-1,2-DIOL DEHYDROGENASE"/>
    <property type="match status" value="1"/>
</dbReference>
<reference evidence="5 6" key="1">
    <citation type="journal article" date="2015" name="Genome Announc.">
        <title>Expanding the biotechnology potential of lactobacilli through comparative genomics of 213 strains and associated genera.</title>
        <authorList>
            <person name="Sun Z."/>
            <person name="Harris H.M."/>
            <person name="McCann A."/>
            <person name="Guo C."/>
            <person name="Argimon S."/>
            <person name="Zhang W."/>
            <person name="Yang X."/>
            <person name="Jeffery I.B."/>
            <person name="Cooney J.C."/>
            <person name="Kagawa T.F."/>
            <person name="Liu W."/>
            <person name="Song Y."/>
            <person name="Salvetti E."/>
            <person name="Wrobel A."/>
            <person name="Rasinkangas P."/>
            <person name="Parkhill J."/>
            <person name="Rea M.C."/>
            <person name="O'Sullivan O."/>
            <person name="Ritari J."/>
            <person name="Douillard F.P."/>
            <person name="Paul Ross R."/>
            <person name="Yang R."/>
            <person name="Briner A.E."/>
            <person name="Felis G.E."/>
            <person name="de Vos W.M."/>
            <person name="Barrangou R."/>
            <person name="Klaenhammer T.R."/>
            <person name="Caufield P.W."/>
            <person name="Cui Y."/>
            <person name="Zhang H."/>
            <person name="O'Toole P.W."/>
        </authorList>
    </citation>
    <scope>NUCLEOTIDE SEQUENCE [LARGE SCALE GENOMIC DNA]</scope>
    <source>
        <strain evidence="5 6">DSM 15638</strain>
    </source>
</reference>
<dbReference type="GO" id="GO:0016491">
    <property type="term" value="F:oxidoreductase activity"/>
    <property type="evidence" value="ECO:0007669"/>
    <property type="project" value="UniProtKB-KW"/>
</dbReference>